<keyword evidence="6" id="KW-1185">Reference proteome</keyword>
<dbReference type="Gene3D" id="3.30.300.30">
    <property type="match status" value="1"/>
</dbReference>
<feature type="domain" description="AMP-binding enzyme C-terminal" evidence="3">
    <location>
        <begin position="509"/>
        <end position="587"/>
    </location>
</feature>
<dbReference type="SUPFAM" id="SSF56801">
    <property type="entry name" value="Acetyl-CoA synthetase-like"/>
    <property type="match status" value="1"/>
</dbReference>
<dbReference type="InterPro" id="IPR045851">
    <property type="entry name" value="AMP-bd_C_sf"/>
</dbReference>
<dbReference type="Proteomes" id="UP001183202">
    <property type="component" value="Unassembled WGS sequence"/>
</dbReference>
<feature type="domain" description="Acetyl-coenzyme A synthetase N-terminal" evidence="4">
    <location>
        <begin position="5"/>
        <end position="57"/>
    </location>
</feature>
<proteinExistence type="inferred from homology"/>
<dbReference type="PROSITE" id="PS00455">
    <property type="entry name" value="AMP_BINDING"/>
    <property type="match status" value="1"/>
</dbReference>
<evidence type="ECO:0000259" key="4">
    <source>
        <dbReference type="Pfam" id="PF16177"/>
    </source>
</evidence>
<reference evidence="6" key="1">
    <citation type="submission" date="2023-07" db="EMBL/GenBank/DDBJ databases">
        <title>30 novel species of actinomycetes from the DSMZ collection.</title>
        <authorList>
            <person name="Nouioui I."/>
        </authorList>
    </citation>
    <scope>NUCLEOTIDE SEQUENCE [LARGE SCALE GENOMIC DNA]</scope>
    <source>
        <strain evidence="6">DSM 45834</strain>
    </source>
</reference>
<evidence type="ECO:0000259" key="3">
    <source>
        <dbReference type="Pfam" id="PF13193"/>
    </source>
</evidence>
<dbReference type="InterPro" id="IPR042099">
    <property type="entry name" value="ANL_N_sf"/>
</dbReference>
<name>A0ABU2N6X1_9PSEU</name>
<evidence type="ECO:0000313" key="5">
    <source>
        <dbReference type="EMBL" id="MDT0349685.1"/>
    </source>
</evidence>
<dbReference type="InterPro" id="IPR032387">
    <property type="entry name" value="ACAS_N"/>
</dbReference>
<gene>
    <name evidence="5" type="ORF">RM445_09145</name>
</gene>
<dbReference type="InterPro" id="IPR000873">
    <property type="entry name" value="AMP-dep_synth/lig_dom"/>
</dbReference>
<dbReference type="PANTHER" id="PTHR43347:SF3">
    <property type="entry name" value="ACYL-COA SYNTHETASE SHORT-CHAIN FAMILY MEMBER 3, MITOCHONDRIAL"/>
    <property type="match status" value="1"/>
</dbReference>
<dbReference type="Pfam" id="PF16177">
    <property type="entry name" value="ACAS_N"/>
    <property type="match status" value="1"/>
</dbReference>
<dbReference type="RefSeq" id="WP_311555762.1">
    <property type="nucleotide sequence ID" value="NZ_JAVREJ010000004.1"/>
</dbReference>
<sequence>MGAFEERWRASLDDPEAFWLDAAQAIDWHTAPTRALEARPPFYRWFPDGELNVCANALDRHVDAGHGDRTALIYDSPVTGTVRSYSYTQLLDEVARFAGVLAGLGVGRGDRVVVYMPMVPEAAVAMLACARLGAVHSVVFGGFAPRELAVRIDDAAPVVVVSASCGIEGSRVLEYKPLLDKAMELAEHKPGKRVILQRPQAQAAMGPDDVDWAEAMATAEPAASVPVAATDPLYILYTSGTTGKPKGVVRDSGGYAVALAWTMANIYAVGPGETMFTASDVGWVVGHSYIVYAPLLVGATTILYEGKPVGTPDAGQFWRVAAEHGAKTMFTAPTAFRAIKKEDPKGALLGGYDLSGLRYLFLAGERLDPETYRWASDLLGIPVVDNWWQTETGWPICANPVGVEELPIKPGSPTVPMVGWDVRVVDGSGQPVPPNTDGAIVIKLPLAPGALPTLWNDDDRFIRSYLSAFKGYYLTGDGGRIDDDGYVYVMGRTDDVINVAGHRLSTGGMEEALASHPAVAECAVIGVADPLKGQVPRGLVVLKAGVDRPEEELRTELVALVRERIGAVASLRDVDVVAALPKTRSGKILRRTMRGIADGVEEPVPSTIESLDVLDALRPVLRRGD</sequence>
<feature type="domain" description="AMP-dependent synthetase/ligase" evidence="2">
    <location>
        <begin position="64"/>
        <end position="445"/>
    </location>
</feature>
<dbReference type="InterPro" id="IPR020845">
    <property type="entry name" value="AMP-binding_CS"/>
</dbReference>
<dbReference type="InterPro" id="IPR025110">
    <property type="entry name" value="AMP-bd_C"/>
</dbReference>
<evidence type="ECO:0000259" key="2">
    <source>
        <dbReference type="Pfam" id="PF00501"/>
    </source>
</evidence>
<evidence type="ECO:0000313" key="6">
    <source>
        <dbReference type="Proteomes" id="UP001183202"/>
    </source>
</evidence>
<dbReference type="EMBL" id="JAVREJ010000004">
    <property type="protein sequence ID" value="MDT0349685.1"/>
    <property type="molecule type" value="Genomic_DNA"/>
</dbReference>
<dbReference type="Pfam" id="PF00501">
    <property type="entry name" value="AMP-binding"/>
    <property type="match status" value="1"/>
</dbReference>
<comment type="similarity">
    <text evidence="1">Belongs to the ATP-dependent AMP-binding enzyme family.</text>
</comment>
<organism evidence="5 6">
    <name type="scientific">Pseudonocardia charpentierae</name>
    <dbReference type="NCBI Taxonomy" id="3075545"/>
    <lineage>
        <taxon>Bacteria</taxon>
        <taxon>Bacillati</taxon>
        <taxon>Actinomycetota</taxon>
        <taxon>Actinomycetes</taxon>
        <taxon>Pseudonocardiales</taxon>
        <taxon>Pseudonocardiaceae</taxon>
        <taxon>Pseudonocardia</taxon>
    </lineage>
</organism>
<dbReference type="Gene3D" id="3.40.50.12780">
    <property type="entry name" value="N-terminal domain of ligase-like"/>
    <property type="match status" value="1"/>
</dbReference>
<evidence type="ECO:0000256" key="1">
    <source>
        <dbReference type="ARBA" id="ARBA00006432"/>
    </source>
</evidence>
<accession>A0ABU2N6X1</accession>
<dbReference type="Pfam" id="PF13193">
    <property type="entry name" value="AMP-binding_C"/>
    <property type="match status" value="1"/>
</dbReference>
<protein>
    <submittedName>
        <fullName evidence="5">AMP-binding protein</fullName>
    </submittedName>
</protein>
<comment type="caution">
    <text evidence="5">The sequence shown here is derived from an EMBL/GenBank/DDBJ whole genome shotgun (WGS) entry which is preliminary data.</text>
</comment>
<dbReference type="PANTHER" id="PTHR43347">
    <property type="entry name" value="ACYL-COA SYNTHETASE"/>
    <property type="match status" value="1"/>
</dbReference>